<feature type="domain" description="Putative cyclic diguanylate phosphodiesterase CSS motif-containing" evidence="2">
    <location>
        <begin position="43"/>
        <end position="230"/>
    </location>
</feature>
<evidence type="ECO:0000313" key="4">
    <source>
        <dbReference type="Proteomes" id="UP000255177"/>
    </source>
</evidence>
<dbReference type="AlphaFoldDB" id="A0A380SXX0"/>
<dbReference type="Proteomes" id="UP000255177">
    <property type="component" value="Unassembled WGS sequence"/>
</dbReference>
<proteinExistence type="predicted"/>
<gene>
    <name evidence="3" type="ORF">CCOS864_02276</name>
</gene>
<keyword evidence="1" id="KW-1133">Transmembrane helix</keyword>
<sequence>MAPSRLAGRSLLEFLITLLIGLAPVACGLLVLALQVERKQEETAKVSAVEAVYAIDRVIDTLHGASGSVLGLAGRTCEEVLPALRQEAFKQPNVRSLVLVRENRGYCSSLLGNVDRQIDPGEYLNQRLRLDLRNVVTPDVPVLHYRIQEYPFGVIALNDARSLQAELLGFKNSIVLALQFGSDYLWATGSGIESQIPNHAEDSQRLVSEKYGYTVHAGYPHGHTWRMIRQASASTAPSLLLVGIITAAVAYWGLFRRRRTPAPPTV</sequence>
<evidence type="ECO:0000259" key="2">
    <source>
        <dbReference type="Pfam" id="PF12792"/>
    </source>
</evidence>
<evidence type="ECO:0000256" key="1">
    <source>
        <dbReference type="SAM" id="Phobius"/>
    </source>
</evidence>
<dbReference type="InterPro" id="IPR024744">
    <property type="entry name" value="CSS-motif_dom"/>
</dbReference>
<name>A0A380SXX0_9PSED</name>
<accession>A0A380SXX0</accession>
<keyword evidence="1" id="KW-0812">Transmembrane</keyword>
<dbReference type="Pfam" id="PF12792">
    <property type="entry name" value="CSS-motif"/>
    <property type="match status" value="1"/>
</dbReference>
<organism evidence="3 4">
    <name type="scientific">Pseudomonas wadenswilerensis</name>
    <dbReference type="NCBI Taxonomy" id="1785161"/>
    <lineage>
        <taxon>Bacteria</taxon>
        <taxon>Pseudomonadati</taxon>
        <taxon>Pseudomonadota</taxon>
        <taxon>Gammaproteobacteria</taxon>
        <taxon>Pseudomonadales</taxon>
        <taxon>Pseudomonadaceae</taxon>
        <taxon>Pseudomonas</taxon>
    </lineage>
</organism>
<evidence type="ECO:0000313" key="3">
    <source>
        <dbReference type="EMBL" id="SUQ62827.1"/>
    </source>
</evidence>
<protein>
    <submittedName>
        <fullName evidence="3">CSS motif domain associated with EAL family protein</fullName>
    </submittedName>
</protein>
<feature type="transmembrane region" description="Helical" evidence="1">
    <location>
        <begin position="236"/>
        <end position="255"/>
    </location>
</feature>
<keyword evidence="4" id="KW-1185">Reference proteome</keyword>
<keyword evidence="1" id="KW-0472">Membrane</keyword>
<dbReference type="EMBL" id="UIDD01000007">
    <property type="protein sequence ID" value="SUQ62827.1"/>
    <property type="molecule type" value="Genomic_DNA"/>
</dbReference>
<dbReference type="RefSeq" id="WP_115086422.1">
    <property type="nucleotide sequence ID" value="NZ_CBCSFG010000019.1"/>
</dbReference>
<feature type="transmembrane region" description="Helical" evidence="1">
    <location>
        <begin position="12"/>
        <end position="34"/>
    </location>
</feature>
<reference evidence="4" key="1">
    <citation type="submission" date="2018-07" db="EMBL/GenBank/DDBJ databases">
        <authorList>
            <person name="Blom J."/>
        </authorList>
    </citation>
    <scope>NUCLEOTIDE SEQUENCE [LARGE SCALE GENOMIC DNA]</scope>
    <source>
        <strain evidence="4">CCOS 864</strain>
    </source>
</reference>